<organism evidence="2 3">
    <name type="scientific">Fusarium heterosporum</name>
    <dbReference type="NCBI Taxonomy" id="42747"/>
    <lineage>
        <taxon>Eukaryota</taxon>
        <taxon>Fungi</taxon>
        <taxon>Dikarya</taxon>
        <taxon>Ascomycota</taxon>
        <taxon>Pezizomycotina</taxon>
        <taxon>Sordariomycetes</taxon>
        <taxon>Hypocreomycetidae</taxon>
        <taxon>Hypocreales</taxon>
        <taxon>Nectriaceae</taxon>
        <taxon>Fusarium</taxon>
        <taxon>Fusarium heterosporum species complex</taxon>
    </lineage>
</organism>
<evidence type="ECO:0000256" key="1">
    <source>
        <dbReference type="SAM" id="MobiDB-lite"/>
    </source>
</evidence>
<feature type="compositionally biased region" description="Low complexity" evidence="1">
    <location>
        <begin position="188"/>
        <end position="213"/>
    </location>
</feature>
<feature type="region of interest" description="Disordered" evidence="1">
    <location>
        <begin position="143"/>
        <end position="213"/>
    </location>
</feature>
<sequence>MAPPENPRNPKVVDEDAEGEYIEEAPVLSFNDFGHLATNTMSPGPFFSPPYYQPNFNTPGQGFIDHHLSPYEQQPPPGFSHPNLDSIGLPHQQQLLPTPAQSAQGFIVNTRRPYQQPPLGAERMSRYGSFMIDPDTGGPIIDINPDIDFTDPWKPSANPRSIPRRDSNVSPKTILTPIHVSYDQDTPSDSSQRQSRSQAQEQPFQQGQAEPQQDLFKSPLNEAAGSRTYDLVKSSPSQASNPQSSRQDASARSQSWDSRTPQTVLSANIAPATPPPIARLHSSLEITFGLLPNDLSSSQGAMPNKSSEAHLDI</sequence>
<feature type="compositionally biased region" description="Low complexity" evidence="1">
    <location>
        <begin position="234"/>
        <end position="255"/>
    </location>
</feature>
<proteinExistence type="predicted"/>
<gene>
    <name evidence="2" type="ORF">FHETE_514</name>
</gene>
<accession>A0A8H5X453</accession>
<protein>
    <submittedName>
        <fullName evidence="2">Uncharacterized protein</fullName>
    </submittedName>
</protein>
<name>A0A8H5X453_FUSHE</name>
<feature type="region of interest" description="Disordered" evidence="1">
    <location>
        <begin position="291"/>
        <end position="313"/>
    </location>
</feature>
<feature type="compositionally biased region" description="Polar residues" evidence="1">
    <location>
        <begin position="294"/>
        <end position="306"/>
    </location>
</feature>
<dbReference type="EMBL" id="JAAGWQ010000006">
    <property type="protein sequence ID" value="KAF5680389.1"/>
    <property type="molecule type" value="Genomic_DNA"/>
</dbReference>
<evidence type="ECO:0000313" key="2">
    <source>
        <dbReference type="EMBL" id="KAF5680389.1"/>
    </source>
</evidence>
<dbReference type="Proteomes" id="UP000567885">
    <property type="component" value="Unassembled WGS sequence"/>
</dbReference>
<feature type="compositionally biased region" description="Low complexity" evidence="1">
    <location>
        <begin position="143"/>
        <end position="152"/>
    </location>
</feature>
<evidence type="ECO:0000313" key="3">
    <source>
        <dbReference type="Proteomes" id="UP000567885"/>
    </source>
</evidence>
<keyword evidence="3" id="KW-1185">Reference proteome</keyword>
<comment type="caution">
    <text evidence="2">The sequence shown here is derived from an EMBL/GenBank/DDBJ whole genome shotgun (WGS) entry which is preliminary data.</text>
</comment>
<feature type="region of interest" description="Disordered" evidence="1">
    <location>
        <begin position="229"/>
        <end position="261"/>
    </location>
</feature>
<dbReference type="AlphaFoldDB" id="A0A8H5X453"/>
<reference evidence="2 3" key="1">
    <citation type="submission" date="2020-05" db="EMBL/GenBank/DDBJ databases">
        <title>Identification and distribution of gene clusters putatively required for synthesis of sphingolipid metabolism inhibitors in phylogenetically diverse species of the filamentous fungus Fusarium.</title>
        <authorList>
            <person name="Kim H.-S."/>
            <person name="Busman M."/>
            <person name="Brown D.W."/>
            <person name="Divon H."/>
            <person name="Uhlig S."/>
            <person name="Proctor R.H."/>
        </authorList>
    </citation>
    <scope>NUCLEOTIDE SEQUENCE [LARGE SCALE GENOMIC DNA]</scope>
    <source>
        <strain evidence="2 3">NRRL 20693</strain>
    </source>
</reference>